<dbReference type="AlphaFoldDB" id="A0AAV0LEV9"/>
<accession>A0AAV0LEV9</accession>
<sequence length="127" mass="14800">MGVEPEGSFGGLLVRRGFGDLRRTFIGFIRHTLMKITGEEADYIILQVVCLLWRLWKNRFTMVFQFKQIRLDDLANQWLHQVKDVDQVLLISTSESRSGSATAQQVGLLWLLPDTMKPLLIHMFWKH</sequence>
<organism evidence="1 2">
    <name type="scientific">Linum tenue</name>
    <dbReference type="NCBI Taxonomy" id="586396"/>
    <lineage>
        <taxon>Eukaryota</taxon>
        <taxon>Viridiplantae</taxon>
        <taxon>Streptophyta</taxon>
        <taxon>Embryophyta</taxon>
        <taxon>Tracheophyta</taxon>
        <taxon>Spermatophyta</taxon>
        <taxon>Magnoliopsida</taxon>
        <taxon>eudicotyledons</taxon>
        <taxon>Gunneridae</taxon>
        <taxon>Pentapetalae</taxon>
        <taxon>rosids</taxon>
        <taxon>fabids</taxon>
        <taxon>Malpighiales</taxon>
        <taxon>Linaceae</taxon>
        <taxon>Linum</taxon>
    </lineage>
</organism>
<reference evidence="1" key="1">
    <citation type="submission" date="2022-08" db="EMBL/GenBank/DDBJ databases">
        <authorList>
            <person name="Gutierrez-Valencia J."/>
        </authorList>
    </citation>
    <scope>NUCLEOTIDE SEQUENCE</scope>
</reference>
<gene>
    <name evidence="1" type="ORF">LITE_LOCUS23581</name>
</gene>
<dbReference type="EMBL" id="CAMGYJ010000006">
    <property type="protein sequence ID" value="CAI0432730.1"/>
    <property type="molecule type" value="Genomic_DNA"/>
</dbReference>
<keyword evidence="2" id="KW-1185">Reference proteome</keyword>
<proteinExistence type="predicted"/>
<name>A0AAV0LEV9_9ROSI</name>
<evidence type="ECO:0000313" key="1">
    <source>
        <dbReference type="EMBL" id="CAI0432730.1"/>
    </source>
</evidence>
<comment type="caution">
    <text evidence="1">The sequence shown here is derived from an EMBL/GenBank/DDBJ whole genome shotgun (WGS) entry which is preliminary data.</text>
</comment>
<dbReference type="Proteomes" id="UP001154282">
    <property type="component" value="Unassembled WGS sequence"/>
</dbReference>
<evidence type="ECO:0000313" key="2">
    <source>
        <dbReference type="Proteomes" id="UP001154282"/>
    </source>
</evidence>
<protein>
    <submittedName>
        <fullName evidence="1">Uncharacterized protein</fullName>
    </submittedName>
</protein>